<keyword evidence="2" id="KW-1185">Reference proteome</keyword>
<reference evidence="1 2" key="1">
    <citation type="submission" date="2013-11" db="EMBL/GenBank/DDBJ databases">
        <title>Genome sequencing of Stegodyphus mimosarum.</title>
        <authorList>
            <person name="Bechsgaard J."/>
        </authorList>
    </citation>
    <scope>NUCLEOTIDE SEQUENCE [LARGE SCALE GENOMIC DNA]</scope>
</reference>
<evidence type="ECO:0000313" key="1">
    <source>
        <dbReference type="EMBL" id="KFM80313.1"/>
    </source>
</evidence>
<name>A0A087USH4_STEMI</name>
<organism evidence="1 2">
    <name type="scientific">Stegodyphus mimosarum</name>
    <name type="common">African social velvet spider</name>
    <dbReference type="NCBI Taxonomy" id="407821"/>
    <lineage>
        <taxon>Eukaryota</taxon>
        <taxon>Metazoa</taxon>
        <taxon>Ecdysozoa</taxon>
        <taxon>Arthropoda</taxon>
        <taxon>Chelicerata</taxon>
        <taxon>Arachnida</taxon>
        <taxon>Araneae</taxon>
        <taxon>Araneomorphae</taxon>
        <taxon>Entelegynae</taxon>
        <taxon>Eresoidea</taxon>
        <taxon>Eresidae</taxon>
        <taxon>Stegodyphus</taxon>
    </lineage>
</organism>
<accession>A0A087USH4</accession>
<evidence type="ECO:0000313" key="2">
    <source>
        <dbReference type="Proteomes" id="UP000054359"/>
    </source>
</evidence>
<dbReference type="Proteomes" id="UP000054359">
    <property type="component" value="Unassembled WGS sequence"/>
</dbReference>
<sequence>MILGNNSIPIFDRSRKRRIRFFSNNIFSQYKRMRIY</sequence>
<dbReference type="AlphaFoldDB" id="A0A087USH4"/>
<protein>
    <submittedName>
        <fullName evidence="1">Uncharacterized protein</fullName>
    </submittedName>
</protein>
<gene>
    <name evidence="1" type="ORF">X975_09046</name>
</gene>
<feature type="non-terminal residue" evidence="1">
    <location>
        <position position="36"/>
    </location>
</feature>
<dbReference type="EMBL" id="KK121356">
    <property type="protein sequence ID" value="KFM80313.1"/>
    <property type="molecule type" value="Genomic_DNA"/>
</dbReference>
<proteinExistence type="predicted"/>